<dbReference type="SUPFAM" id="SSF53756">
    <property type="entry name" value="UDP-Glycosyltransferase/glycogen phosphorylase"/>
    <property type="match status" value="1"/>
</dbReference>
<evidence type="ECO:0000256" key="1">
    <source>
        <dbReference type="ARBA" id="ARBA00022679"/>
    </source>
</evidence>
<dbReference type="RefSeq" id="WP_378292291.1">
    <property type="nucleotide sequence ID" value="NZ_JBHSON010000147.1"/>
</dbReference>
<keyword evidence="1 4" id="KW-0808">Transferase</keyword>
<dbReference type="PANTHER" id="PTHR12526:SF627">
    <property type="entry name" value="D-RHAMNOSYLTRANSFERASE WBPZ"/>
    <property type="match status" value="1"/>
</dbReference>
<proteinExistence type="predicted"/>
<evidence type="ECO:0000313" key="4">
    <source>
        <dbReference type="EMBL" id="MFC5754321.1"/>
    </source>
</evidence>
<comment type="caution">
    <text evidence="4">The sequence shown here is derived from an EMBL/GenBank/DDBJ whole genome shotgun (WGS) entry which is preliminary data.</text>
</comment>
<dbReference type="InterPro" id="IPR001296">
    <property type="entry name" value="Glyco_trans_1"/>
</dbReference>
<name>A0ABW1AIL7_9ACTN</name>
<dbReference type="EMBL" id="JBHSON010000147">
    <property type="protein sequence ID" value="MFC5754321.1"/>
    <property type="molecule type" value="Genomic_DNA"/>
</dbReference>
<dbReference type="Pfam" id="PF00534">
    <property type="entry name" value="Glycos_transf_1"/>
    <property type="match status" value="1"/>
</dbReference>
<dbReference type="EC" id="2.4.-.-" evidence="4"/>
<dbReference type="Gene3D" id="3.40.50.2000">
    <property type="entry name" value="Glycogen Phosphorylase B"/>
    <property type="match status" value="2"/>
</dbReference>
<accession>A0ABW1AIL7</accession>
<evidence type="ECO:0000259" key="3">
    <source>
        <dbReference type="Pfam" id="PF00534"/>
    </source>
</evidence>
<dbReference type="CDD" id="cd03820">
    <property type="entry name" value="GT4_AmsD-like"/>
    <property type="match status" value="1"/>
</dbReference>
<evidence type="ECO:0000256" key="2">
    <source>
        <dbReference type="SAM" id="MobiDB-lite"/>
    </source>
</evidence>
<reference evidence="5" key="1">
    <citation type="journal article" date="2019" name="Int. J. Syst. Evol. Microbiol.">
        <title>The Global Catalogue of Microorganisms (GCM) 10K type strain sequencing project: providing services to taxonomists for standard genome sequencing and annotation.</title>
        <authorList>
            <consortium name="The Broad Institute Genomics Platform"/>
            <consortium name="The Broad Institute Genome Sequencing Center for Infectious Disease"/>
            <person name="Wu L."/>
            <person name="Ma J."/>
        </authorList>
    </citation>
    <scope>NUCLEOTIDE SEQUENCE [LARGE SCALE GENOMIC DNA]</scope>
    <source>
        <strain evidence="5">KCTC 42087</strain>
    </source>
</reference>
<keyword evidence="4" id="KW-0328">Glycosyltransferase</keyword>
<feature type="domain" description="Glycosyl transferase family 1" evidence="3">
    <location>
        <begin position="278"/>
        <end position="434"/>
    </location>
</feature>
<dbReference type="GO" id="GO:0016757">
    <property type="term" value="F:glycosyltransferase activity"/>
    <property type="evidence" value="ECO:0007669"/>
    <property type="project" value="UniProtKB-KW"/>
</dbReference>
<sequence>MSRDITGKGDGDPEAGGRPPADDQRGRVPVRARLRAKSKTNAHWAARPVHRTLRRSVLAIVRCLLAMRRPPRPGERLRVRVLLQHANGTGGTIRTVLNLGGHLAREHDVEIVSVFRRSAEPFFTVSPRLRIRFADDRTGPPRGRVARLPFRLLSRLPSVITPVDDASFRGMSLWSDLLLLRVLCGRQPDVLIGTRPSLNLLVADLAPRGVVTIGQDHMNLAAYRPGLRREIERAYPRLTAVSVLTERSRADYTAVLAGAPTRVVRIPNALPVLPGGPSPRERKVILAAGRLTRQKGFDLLVRAYEPLAAEHPDWTLRIFGAGARRDRLRQMIDERGLAGRVVLRGRTPDLAGEMERASVYVLSSRFEGMPMVIIEAMSKGLPVVAFDCPTGPGEMIQNGGDGLLVPEGDVAGLTAALRTVIEDPALRERLGERALASSGAYHLDRIGPQWSRLLRELSPGPAPEALPARRRRTVTAVALIGLALGLLGSDA</sequence>
<dbReference type="Proteomes" id="UP001596074">
    <property type="component" value="Unassembled WGS sequence"/>
</dbReference>
<gene>
    <name evidence="4" type="ORF">ACFPZN_52650</name>
</gene>
<organism evidence="4 5">
    <name type="scientific">Actinomadura rugatobispora</name>
    <dbReference type="NCBI Taxonomy" id="1994"/>
    <lineage>
        <taxon>Bacteria</taxon>
        <taxon>Bacillati</taxon>
        <taxon>Actinomycetota</taxon>
        <taxon>Actinomycetes</taxon>
        <taxon>Streptosporangiales</taxon>
        <taxon>Thermomonosporaceae</taxon>
        <taxon>Actinomadura</taxon>
    </lineage>
</organism>
<evidence type="ECO:0000313" key="5">
    <source>
        <dbReference type="Proteomes" id="UP001596074"/>
    </source>
</evidence>
<protein>
    <submittedName>
        <fullName evidence="4">Glycosyltransferase family 4 protein</fullName>
        <ecNumber evidence="4">2.4.-.-</ecNumber>
    </submittedName>
</protein>
<feature type="region of interest" description="Disordered" evidence="2">
    <location>
        <begin position="1"/>
        <end position="28"/>
    </location>
</feature>
<keyword evidence="5" id="KW-1185">Reference proteome</keyword>
<dbReference type="PANTHER" id="PTHR12526">
    <property type="entry name" value="GLYCOSYLTRANSFERASE"/>
    <property type="match status" value="1"/>
</dbReference>
<feature type="compositionally biased region" description="Basic and acidic residues" evidence="2">
    <location>
        <begin position="1"/>
        <end position="11"/>
    </location>
</feature>